<gene>
    <name evidence="1" type="ORF">TEQG_06067</name>
</gene>
<organism evidence="1 2">
    <name type="scientific">Trichophyton equinum (strain ATCC MYA-4606 / CBS 127.97)</name>
    <name type="common">Horse ringworm fungus</name>
    <dbReference type="NCBI Taxonomy" id="559882"/>
    <lineage>
        <taxon>Eukaryota</taxon>
        <taxon>Fungi</taxon>
        <taxon>Dikarya</taxon>
        <taxon>Ascomycota</taxon>
        <taxon>Pezizomycotina</taxon>
        <taxon>Eurotiomycetes</taxon>
        <taxon>Eurotiomycetidae</taxon>
        <taxon>Onygenales</taxon>
        <taxon>Arthrodermataceae</taxon>
        <taxon>Trichophyton</taxon>
    </lineage>
</organism>
<protein>
    <submittedName>
        <fullName evidence="1">Uncharacterized protein</fullName>
    </submittedName>
</protein>
<keyword evidence="2" id="KW-1185">Reference proteome</keyword>
<evidence type="ECO:0000313" key="1">
    <source>
        <dbReference type="EMBL" id="EGE07078.1"/>
    </source>
</evidence>
<accession>F2PYW0</accession>
<reference evidence="2" key="1">
    <citation type="journal article" date="2012" name="MBio">
        <title>Comparative genome analysis of Trichophyton rubrum and related dermatophytes reveals candidate genes involved in infection.</title>
        <authorList>
            <person name="Martinez D.A."/>
            <person name="Oliver B.G."/>
            <person name="Graeser Y."/>
            <person name="Goldberg J.M."/>
            <person name="Li W."/>
            <person name="Martinez-Rossi N.M."/>
            <person name="Monod M."/>
            <person name="Shelest E."/>
            <person name="Barton R.C."/>
            <person name="Birch E."/>
            <person name="Brakhage A.A."/>
            <person name="Chen Z."/>
            <person name="Gurr S.J."/>
            <person name="Heiman D."/>
            <person name="Heitman J."/>
            <person name="Kosti I."/>
            <person name="Rossi A."/>
            <person name="Saif S."/>
            <person name="Samalova M."/>
            <person name="Saunders C.W."/>
            <person name="Shea T."/>
            <person name="Summerbell R.C."/>
            <person name="Xu J."/>
            <person name="Young S."/>
            <person name="Zeng Q."/>
            <person name="Birren B.W."/>
            <person name="Cuomo C.A."/>
            <person name="White T.C."/>
        </authorList>
    </citation>
    <scope>NUCLEOTIDE SEQUENCE [LARGE SCALE GENOMIC DNA]</scope>
    <source>
        <strain evidence="2">ATCC MYA-4606 / CBS 127.97</strain>
    </source>
</reference>
<dbReference type="Proteomes" id="UP000009169">
    <property type="component" value="Unassembled WGS sequence"/>
</dbReference>
<proteinExistence type="predicted"/>
<dbReference type="HOGENOM" id="CLU_1644924_0_0_1"/>
<evidence type="ECO:0000313" key="2">
    <source>
        <dbReference type="Proteomes" id="UP000009169"/>
    </source>
</evidence>
<dbReference type="EMBL" id="DS995755">
    <property type="protein sequence ID" value="EGE07078.1"/>
    <property type="molecule type" value="Genomic_DNA"/>
</dbReference>
<dbReference type="VEuPathDB" id="FungiDB:TEQG_06067"/>
<dbReference type="AlphaFoldDB" id="F2PYW0"/>
<name>F2PYW0_TRIEC</name>
<sequence>MGKDEVGSGLCVPLCPPRWSRAARRLGRFPLLVFGPVSTCVFVSQQEVEAGETGPQSVLISHIPSLPFVRRTVVAAAVKGTVQAGSRQQAATLLIEAGACIRQARRATAIPGLAVVSPRRVQADVLKESQSRSRRLSLWLSDSTTTKEPEFARYLVVIITI</sequence>